<evidence type="ECO:0000256" key="6">
    <source>
        <dbReference type="ARBA" id="ARBA00023002"/>
    </source>
</evidence>
<feature type="binding site" description="in chain A" evidence="11">
    <location>
        <position position="11"/>
    </location>
    <ligand>
        <name>NAD(+)</name>
        <dbReference type="ChEBI" id="CHEBI:57540"/>
        <note>ligand shared between homodimeric partners</note>
    </ligand>
</feature>
<evidence type="ECO:0000313" key="13">
    <source>
        <dbReference type="EMBL" id="XDQ77440.1"/>
    </source>
</evidence>
<dbReference type="InterPro" id="IPR014027">
    <property type="entry name" value="UDP-Glc/GDP-Man_DH_C"/>
</dbReference>
<dbReference type="InterPro" id="IPR017476">
    <property type="entry name" value="UDP-Glc/GDP-Man"/>
</dbReference>
<accession>A0AB39TDD1</accession>
<comment type="similarity">
    <text evidence="2 8">Belongs to the UDP-glucose/GDP-mannose dehydrogenase family.</text>
</comment>
<feature type="binding site" description="in chain A" evidence="11">
    <location>
        <position position="10"/>
    </location>
    <ligand>
        <name>NAD(+)</name>
        <dbReference type="ChEBI" id="CHEBI:57540"/>
        <note>ligand shared between homodimeric partners</note>
    </ligand>
</feature>
<dbReference type="GO" id="GO:0042121">
    <property type="term" value="P:alginic acid biosynthetic process"/>
    <property type="evidence" value="ECO:0007669"/>
    <property type="project" value="UniProtKB-KW"/>
</dbReference>
<reference evidence="13" key="1">
    <citation type="submission" date="2024-07" db="EMBL/GenBank/DDBJ databases">
        <authorList>
            <person name="Yu S.T."/>
        </authorList>
    </citation>
    <scope>NUCLEOTIDE SEQUENCE</scope>
    <source>
        <strain evidence="13">Y1</strain>
    </source>
</reference>
<feature type="binding site" description="in chain B" evidence="11">
    <location>
        <position position="331"/>
    </location>
    <ligand>
        <name>NAD(+)</name>
        <dbReference type="ChEBI" id="CHEBI:57540"/>
        <note>ligand shared between homodimeric partners</note>
    </ligand>
</feature>
<evidence type="ECO:0000256" key="7">
    <source>
        <dbReference type="ARBA" id="ARBA00023027"/>
    </source>
</evidence>
<dbReference type="PIRSF" id="PIRSF500135">
    <property type="entry name" value="GDPman_DH"/>
    <property type="match status" value="1"/>
</dbReference>
<feature type="binding site" description="in chain B" evidence="10">
    <location>
        <position position="262"/>
    </location>
    <ligand>
        <name>GDP-alpha-D-mannuronate</name>
        <dbReference type="ChEBI" id="CHEBI:84886"/>
        <note>ligand shared between homodimeric partners</note>
    </ligand>
</feature>
<dbReference type="InterPro" id="IPR001732">
    <property type="entry name" value="UDP-Glc/GDP-Man_DH_N"/>
</dbReference>
<dbReference type="PROSITE" id="PS51257">
    <property type="entry name" value="PROKAR_LIPOPROTEIN"/>
    <property type="match status" value="1"/>
</dbReference>
<dbReference type="PANTHER" id="PTHR43750">
    <property type="entry name" value="UDP-GLUCOSE 6-DEHYDROGENASE TUAD"/>
    <property type="match status" value="1"/>
</dbReference>
<dbReference type="SUPFAM" id="SSF48179">
    <property type="entry name" value="6-phosphogluconate dehydrogenase C-terminal domain-like"/>
    <property type="match status" value="1"/>
</dbReference>
<dbReference type="Pfam" id="PF03721">
    <property type="entry name" value="UDPG_MGDP_dh_N"/>
    <property type="match status" value="1"/>
</dbReference>
<feature type="binding site" description="in chain A" evidence="10">
    <location>
        <position position="225"/>
    </location>
    <ligand>
        <name>GDP-alpha-D-mannuronate</name>
        <dbReference type="ChEBI" id="CHEBI:84886"/>
        <note>ligand shared between homodimeric partners</note>
    </ligand>
</feature>
<proteinExistence type="inferred from homology"/>
<keyword evidence="7 11" id="KW-0520">NAD</keyword>
<dbReference type="Pfam" id="PF00984">
    <property type="entry name" value="UDPG_MGDP_dh"/>
    <property type="match status" value="1"/>
</dbReference>
<dbReference type="GO" id="GO:0047919">
    <property type="term" value="F:GDP-mannose 6-dehydrogenase activity"/>
    <property type="evidence" value="ECO:0007669"/>
    <property type="project" value="UniProtKB-EC"/>
</dbReference>
<comment type="pathway">
    <text evidence="1">Glycan biosynthesis; alginate biosynthesis.</text>
</comment>
<feature type="binding site" description="in chain A" evidence="11">
    <location>
        <position position="35"/>
    </location>
    <ligand>
        <name>NAD(+)</name>
        <dbReference type="ChEBI" id="CHEBI:57540"/>
        <note>ligand shared between homodimeric partners</note>
    </ligand>
</feature>
<evidence type="ECO:0000256" key="10">
    <source>
        <dbReference type="PIRSR" id="PIRSR500135-2"/>
    </source>
</evidence>
<feature type="binding site" description="in chain B" evidence="10">
    <location>
        <position position="257"/>
    </location>
    <ligand>
        <name>GDP-alpha-D-mannuronate</name>
        <dbReference type="ChEBI" id="CHEBI:84886"/>
        <note>ligand shared between homodimeric partners</note>
    </ligand>
</feature>
<feature type="binding site" description="in chain A" evidence="10">
    <location>
        <position position="214"/>
    </location>
    <ligand>
        <name>GDP-alpha-D-mannuronate</name>
        <dbReference type="ChEBI" id="CHEBI:84886"/>
        <note>ligand shared between homodimeric partners</note>
    </ligand>
</feature>
<dbReference type="PANTHER" id="PTHR43750:SF1">
    <property type="entry name" value="GDP-MANNOSE 6-DEHYDROGENASE"/>
    <property type="match status" value="1"/>
</dbReference>
<dbReference type="Gene3D" id="3.40.50.720">
    <property type="entry name" value="NAD(P)-binding Rossmann-like Domain"/>
    <property type="match status" value="2"/>
</dbReference>
<feature type="binding site" description="in chain B" evidence="10">
    <location>
        <position position="259"/>
    </location>
    <ligand>
        <name>GDP-alpha-D-mannuronate</name>
        <dbReference type="ChEBI" id="CHEBI:84886"/>
        <note>ligand shared between homodimeric partners</note>
    </ligand>
</feature>
<dbReference type="SMART" id="SM00984">
    <property type="entry name" value="UDPG_MGDP_dh_C"/>
    <property type="match status" value="1"/>
</dbReference>
<dbReference type="Pfam" id="PF03720">
    <property type="entry name" value="UDPG_MGDP_dh_C"/>
    <property type="match status" value="1"/>
</dbReference>
<dbReference type="InterPro" id="IPR008927">
    <property type="entry name" value="6-PGluconate_DH-like_C_sf"/>
</dbReference>
<feature type="domain" description="UDP-glucose/GDP-mannose dehydrogenase C-terminal" evidence="12">
    <location>
        <begin position="317"/>
        <end position="424"/>
    </location>
</feature>
<evidence type="ECO:0000256" key="8">
    <source>
        <dbReference type="PIRNR" id="PIRNR000124"/>
    </source>
</evidence>
<dbReference type="GO" id="GO:0051287">
    <property type="term" value="F:NAD binding"/>
    <property type="evidence" value="ECO:0007669"/>
    <property type="project" value="InterPro"/>
</dbReference>
<feature type="binding site" description="in chain A" evidence="11">
    <location>
        <position position="86"/>
    </location>
    <ligand>
        <name>NAD(+)</name>
        <dbReference type="ChEBI" id="CHEBI:57540"/>
        <note>ligand shared between homodimeric partners</note>
    </ligand>
</feature>
<evidence type="ECO:0000256" key="4">
    <source>
        <dbReference type="ARBA" id="ARBA00020994"/>
    </source>
</evidence>
<feature type="active site" description="Nucleophile" evidence="9">
    <location>
        <position position="268"/>
    </location>
</feature>
<feature type="binding site" description="in chain B" evidence="11">
    <location>
        <position position="271"/>
    </location>
    <ligand>
        <name>NAD(+)</name>
        <dbReference type="ChEBI" id="CHEBI:57540"/>
        <note>ligand shared between homodimeric partners</note>
    </ligand>
</feature>
<evidence type="ECO:0000256" key="11">
    <source>
        <dbReference type="PIRSR" id="PIRSR500135-3"/>
    </source>
</evidence>
<dbReference type="EC" id="1.1.1.132" evidence="3"/>
<protein>
    <recommendedName>
        <fullName evidence="4">GDP-mannose 6-dehydrogenase</fullName>
        <ecNumber evidence="3">1.1.1.132</ecNumber>
    </recommendedName>
</protein>
<feature type="binding site" description="in chain A" evidence="11">
    <location>
        <position position="30"/>
    </location>
    <ligand>
        <name>NAD(+)</name>
        <dbReference type="ChEBI" id="CHEBI:57540"/>
        <note>ligand shared between homodimeric partners</note>
    </ligand>
</feature>
<feature type="binding site" description="in chain A" evidence="10">
    <location>
        <position position="217"/>
    </location>
    <ligand>
        <name>GDP-alpha-D-mannuronate</name>
        <dbReference type="ChEBI" id="CHEBI:84886"/>
        <note>ligand shared between homodimeric partners</note>
    </ligand>
</feature>
<dbReference type="InterPro" id="IPR014026">
    <property type="entry name" value="UDP-Glc/GDP-Man_DH_dimer"/>
</dbReference>
<evidence type="ECO:0000256" key="3">
    <source>
        <dbReference type="ARBA" id="ARBA00012932"/>
    </source>
</evidence>
<gene>
    <name evidence="13" type="ORF">AB2U05_02525</name>
</gene>
<evidence type="ECO:0000256" key="1">
    <source>
        <dbReference type="ARBA" id="ARBA00005182"/>
    </source>
</evidence>
<dbReference type="SUPFAM" id="SSF52413">
    <property type="entry name" value="UDP-glucose/GDP-mannose dehydrogenase C-terminal domain"/>
    <property type="match status" value="1"/>
</dbReference>
<evidence type="ECO:0000256" key="2">
    <source>
        <dbReference type="ARBA" id="ARBA00006601"/>
    </source>
</evidence>
<dbReference type="InterPro" id="IPR028358">
    <property type="entry name" value="GDPman_DH"/>
</dbReference>
<name>A0AB39TDD1_9ACTN</name>
<dbReference type="SUPFAM" id="SSF51735">
    <property type="entry name" value="NAD(P)-binding Rossmann-fold domains"/>
    <property type="match status" value="1"/>
</dbReference>
<evidence type="ECO:0000259" key="12">
    <source>
        <dbReference type="SMART" id="SM00984"/>
    </source>
</evidence>
<feature type="binding site" description="in chain A" evidence="10">
    <location>
        <position position="161"/>
    </location>
    <ligand>
        <name>GDP-alpha-D-mannuronate</name>
        <dbReference type="ChEBI" id="CHEBI:84886"/>
        <note>ligand shared between homodimeric partners</note>
    </ligand>
</feature>
<dbReference type="AlphaFoldDB" id="A0AB39TDD1"/>
<keyword evidence="5" id="KW-0016">Alginate biosynthesis</keyword>
<evidence type="ECO:0000256" key="9">
    <source>
        <dbReference type="PIRSR" id="PIRSR500135-1"/>
    </source>
</evidence>
<dbReference type="InterPro" id="IPR036291">
    <property type="entry name" value="NAD(P)-bd_dom_sf"/>
</dbReference>
<dbReference type="RefSeq" id="WP_369182280.1">
    <property type="nucleotide sequence ID" value="NZ_CP163445.1"/>
</dbReference>
<feature type="binding site" description="in chain A" evidence="10">
    <location>
        <position position="210"/>
    </location>
    <ligand>
        <name>GDP-alpha-D-mannuronate</name>
        <dbReference type="ChEBI" id="CHEBI:84886"/>
        <note>ligand shared between homodimeric partners</note>
    </ligand>
</feature>
<dbReference type="NCBIfam" id="TIGR03026">
    <property type="entry name" value="NDP-sugDHase"/>
    <property type="match status" value="1"/>
</dbReference>
<sequence>MRVSVLGLGYVGCVSAACLASLGHEVIGVDVNQVKVDLVNDGRAPVVEERIGELTAEVVRAGRLRATADVREAVQGSEVSLVCVGTPSEANGSLCTTYLERVTEQIGAAAAEKGGRHTVVFRSTMLPGTCLDLLVPILEKHLGGTAGVDVGVAVNPEFLREGTSVRDFFDPPKTVIGELDTASGDVVAALYGGLPGEVFRVPVPVAEAIKYADNAFHGLKIGFANELGAVCRALGVDSHQVMDVFLADRKLNISPAYLRPGFAFGGSCLPKDLRSLVHAARRADVSVPILSHVLPSNADHLQRAVELVERTGSRRVGMFGLSFKPGTDDLRESPLVELAERLFGKGYDLRIYDPNVNLSRLLGANREYIETRLPHLAQLLAPTVDEVLRHAEVCVVGTRDPAVLSALPPGGDRALVDLVRLPDAEARRAEPGYTGLAW</sequence>
<dbReference type="PIRSF" id="PIRSF000124">
    <property type="entry name" value="UDPglc_GDPman_dh"/>
    <property type="match status" value="1"/>
</dbReference>
<dbReference type="EMBL" id="CP163445">
    <property type="protein sequence ID" value="XDQ77440.1"/>
    <property type="molecule type" value="Genomic_DNA"/>
</dbReference>
<feature type="binding site" description="in chain B" evidence="10">
    <location>
        <position position="265"/>
    </location>
    <ligand>
        <name>GDP-alpha-D-mannuronate</name>
        <dbReference type="ChEBI" id="CHEBI:84886"/>
        <note>ligand shared between homodimeric partners</note>
    </ligand>
</feature>
<dbReference type="Gene3D" id="1.20.5.170">
    <property type="match status" value="1"/>
</dbReference>
<evidence type="ECO:0000256" key="5">
    <source>
        <dbReference type="ARBA" id="ARBA00022841"/>
    </source>
</evidence>
<feature type="binding site" description="in chain A" evidence="11">
    <location>
        <position position="124"/>
    </location>
    <ligand>
        <name>NAD(+)</name>
        <dbReference type="ChEBI" id="CHEBI:57540"/>
        <note>ligand shared between homodimeric partners</note>
    </ligand>
</feature>
<dbReference type="InterPro" id="IPR036220">
    <property type="entry name" value="UDP-Glc/GDP-Man_DH_C_sf"/>
</dbReference>
<feature type="binding site" description="in chain B" evidence="10">
    <location>
        <position position="324"/>
    </location>
    <ligand>
        <name>GDP-alpha-D-mannuronate</name>
        <dbReference type="ChEBI" id="CHEBI:84886"/>
        <note>ligand shared between homodimeric partners</note>
    </ligand>
</feature>
<keyword evidence="6" id="KW-0560">Oxidoreductase</keyword>
<organism evidence="13">
    <name type="scientific">Streptomyces sp. Y1</name>
    <dbReference type="NCBI Taxonomy" id="3238634"/>
    <lineage>
        <taxon>Bacteria</taxon>
        <taxon>Bacillati</taxon>
        <taxon>Actinomycetota</taxon>
        <taxon>Actinomycetes</taxon>
        <taxon>Kitasatosporales</taxon>
        <taxon>Streptomycetaceae</taxon>
        <taxon>Streptomyces</taxon>
    </lineage>
</organism>